<dbReference type="AlphaFoldDB" id="A0A915NVI3"/>
<sequence length="437" mass="51673">MDNFIPTTSNNIQSPNNYSSHQQRRLQWISFNLKNKNLNNQNSSFYNNNSQQNSSYFNYSPQQTLESFDKVELIKENLKNEEKRINLINNKNNKMLVTKKLSRGVLLSKLFWRRFCPNCRKRRKNGANLNEENERKNSSNSRLEKCWSRKLSMENQKTKREALILGKPIKEWAFWIIVAFLASLTIKDIVNLVTEYCKHPKKSDMSVRFNETMKMPNITFCMSREQAWSHFKLNSTENKQLWDKTIATQLANMTKKEDFLSKQWDYRIVMETYNLISTLTSMERETTAHGTVASIEKYNTQTRLEEIRKLSKFWLEEIQKRQVNFEEFVQKVGKETLRRSLQRFQRTTYDEDEVISTQLKITWLSQVQLCFQPTFDEANYKTIDDQGQFFVMSLSHNSENLDGEQIDCMTADFHGRPSSTSRFMGSKGITKDGFTDE</sequence>
<name>A0A915NVI3_9BILA</name>
<proteinExistence type="predicted"/>
<protein>
    <submittedName>
        <fullName evidence="2">Uncharacterized protein</fullName>
    </submittedName>
</protein>
<dbReference type="Proteomes" id="UP000887560">
    <property type="component" value="Unplaced"/>
</dbReference>
<reference evidence="2" key="1">
    <citation type="submission" date="2022-11" db="UniProtKB">
        <authorList>
            <consortium name="WormBaseParasite"/>
        </authorList>
    </citation>
    <scope>IDENTIFICATION</scope>
</reference>
<organism evidence="1 2">
    <name type="scientific">Meloidogyne floridensis</name>
    <dbReference type="NCBI Taxonomy" id="298350"/>
    <lineage>
        <taxon>Eukaryota</taxon>
        <taxon>Metazoa</taxon>
        <taxon>Ecdysozoa</taxon>
        <taxon>Nematoda</taxon>
        <taxon>Chromadorea</taxon>
        <taxon>Rhabditida</taxon>
        <taxon>Tylenchina</taxon>
        <taxon>Tylenchomorpha</taxon>
        <taxon>Tylenchoidea</taxon>
        <taxon>Meloidogynidae</taxon>
        <taxon>Meloidogyninae</taxon>
        <taxon>Meloidogyne</taxon>
    </lineage>
</organism>
<dbReference type="WBParaSite" id="scf7180000420701.g5640">
    <property type="protein sequence ID" value="scf7180000420701.g5640"/>
    <property type="gene ID" value="scf7180000420701.g5640"/>
</dbReference>
<evidence type="ECO:0000313" key="2">
    <source>
        <dbReference type="WBParaSite" id="scf7180000420701.g5640"/>
    </source>
</evidence>
<keyword evidence="1" id="KW-1185">Reference proteome</keyword>
<evidence type="ECO:0000313" key="1">
    <source>
        <dbReference type="Proteomes" id="UP000887560"/>
    </source>
</evidence>
<accession>A0A915NVI3</accession>